<dbReference type="HOGENOM" id="CLU_1224001_0_0_5"/>
<keyword evidence="1" id="KW-0614">Plasmid</keyword>
<name>V5XJP1_RUEPO</name>
<evidence type="ECO:0000313" key="1">
    <source>
        <dbReference type="EMBL" id="AHC32567.1"/>
    </source>
</evidence>
<keyword evidence="2" id="KW-1185">Reference proteome</keyword>
<protein>
    <submittedName>
        <fullName evidence="1">Esterase-lipase</fullName>
    </submittedName>
</protein>
<accession>V5XJP1</accession>
<reference evidence="1 2" key="2">
    <citation type="journal article" date="2014" name="Stand. Genomic Sci.">
        <title>An updated genome annotation for the model marine bacterium Ruegeria pomeroyi DSS-3.</title>
        <authorList>
            <person name="Rivers A.R."/>
            <person name="Smith C.B."/>
            <person name="Moran M.A."/>
        </authorList>
    </citation>
    <scope>GENOME REANNOTATION</scope>
    <source>
        <strain evidence="2">ATCC 700808 / DSM 15171 / DSS-3</strain>
        <plasmid evidence="2">Plasmid megaplasmid Spo</plasmid>
    </source>
</reference>
<gene>
    <name evidence="1" type="ORF">SPOA0087a</name>
</gene>
<dbReference type="PaxDb" id="246200-SPOA0087a"/>
<dbReference type="AlphaFoldDB" id="V5XJP1"/>
<dbReference type="EMBL" id="CP000032">
    <property type="protein sequence ID" value="AHC32567.1"/>
    <property type="molecule type" value="Genomic_DNA"/>
</dbReference>
<dbReference type="Proteomes" id="UP000001023">
    <property type="component" value="Plasmid megaplasmid"/>
</dbReference>
<reference evidence="1 2" key="1">
    <citation type="journal article" date="2004" name="Nature">
        <title>Genome sequence of Silicibacter pomeroyi reveals adaptations to the marine environment.</title>
        <authorList>
            <person name="Moran M.A."/>
            <person name="Buchan A."/>
            <person name="Gonzalez J.M."/>
            <person name="Heidelberg J.F."/>
            <person name="Whitman W.B."/>
            <person name="Kiene R.P."/>
            <person name="Henriksen J.R."/>
            <person name="King G.M."/>
            <person name="Belas R."/>
            <person name="Fuqua C."/>
            <person name="Brinkac L."/>
            <person name="Lewis M."/>
            <person name="Johri S."/>
            <person name="Weaver B."/>
            <person name="Pai G."/>
            <person name="Eisen J.A."/>
            <person name="Rahe E."/>
            <person name="Sheldon W.M."/>
            <person name="Ye W."/>
            <person name="Miller T.R."/>
            <person name="Carlton J."/>
            <person name="Rasko D.A."/>
            <person name="Paulsen I.T."/>
            <person name="Ren Q."/>
            <person name="Daugherty S.C."/>
            <person name="Deboy R.T."/>
            <person name="Dodson R.J."/>
            <person name="Durkin A.S."/>
            <person name="Madupu R."/>
            <person name="Nelson W.C."/>
            <person name="Sullivan S.A."/>
            <person name="Rosovitz M.J."/>
            <person name="Haft D.H."/>
            <person name="Selengut J."/>
            <person name="Ward N."/>
        </authorList>
    </citation>
    <scope>NUCLEOTIDE SEQUENCE [LARGE SCALE GENOMIC DNA]</scope>
    <source>
        <strain evidence="2">ATCC 700808 / DSM 15171 / DSS-3</strain>
        <plasmid evidence="2">Plasmid megaplasmid Spo</plasmid>
    </source>
</reference>
<geneLocation type="plasmid" evidence="2">
    <name>megaplasmid Spo</name>
</geneLocation>
<dbReference type="KEGG" id="sil:SPOA0087a"/>
<organism evidence="1 2">
    <name type="scientific">Ruegeria pomeroyi (strain ATCC 700808 / DSM 15171 / DSS-3)</name>
    <name type="common">Silicibacter pomeroyi</name>
    <dbReference type="NCBI Taxonomy" id="246200"/>
    <lineage>
        <taxon>Bacteria</taxon>
        <taxon>Pseudomonadati</taxon>
        <taxon>Pseudomonadota</taxon>
        <taxon>Alphaproteobacteria</taxon>
        <taxon>Rhodobacterales</taxon>
        <taxon>Roseobacteraceae</taxon>
        <taxon>Ruegeria</taxon>
    </lineage>
</organism>
<proteinExistence type="predicted"/>
<sequence length="226" mass="25169">MLSVQVRFCRLSDGHGHFIHAFLRRLSSGERMTRSDTENLPQVTIARMLIAAIPGVGGSATVLLEKNLQERREARTRQYLDELAVRVRQLENSSLPGDSTVQLGYEAARHSNEPWKPIFLASIVTARPSEIDKFLRHALIAAASDLNELEVCTLTTLALDRPEITIVGRFLEFRETIAKLEEESKDIESLKETALRKLELAGLASQTGEGYKISRLGEMLLGVLSS</sequence>
<evidence type="ECO:0000313" key="2">
    <source>
        <dbReference type="Proteomes" id="UP000001023"/>
    </source>
</evidence>